<protein>
    <submittedName>
        <fullName evidence="1">Uncharacterized nucleotidyltransferase</fullName>
    </submittedName>
</protein>
<dbReference type="InterPro" id="IPR039498">
    <property type="entry name" value="NTP_transf_5"/>
</dbReference>
<dbReference type="GO" id="GO:0016740">
    <property type="term" value="F:transferase activity"/>
    <property type="evidence" value="ECO:0007669"/>
    <property type="project" value="UniProtKB-KW"/>
</dbReference>
<evidence type="ECO:0000313" key="2">
    <source>
        <dbReference type="Proteomes" id="UP000199652"/>
    </source>
</evidence>
<dbReference type="STRING" id="1528.SAMN04488579_107107"/>
<dbReference type="RefSeq" id="WP_090244499.1">
    <property type="nucleotide sequence ID" value="NZ_FNOU01000007.1"/>
</dbReference>
<organism evidence="1 2">
    <name type="scientific">Eubacterium barkeri</name>
    <name type="common">Clostridium barkeri</name>
    <dbReference type="NCBI Taxonomy" id="1528"/>
    <lineage>
        <taxon>Bacteria</taxon>
        <taxon>Bacillati</taxon>
        <taxon>Bacillota</taxon>
        <taxon>Clostridia</taxon>
        <taxon>Eubacteriales</taxon>
        <taxon>Eubacteriaceae</taxon>
        <taxon>Eubacterium</taxon>
    </lineage>
</organism>
<keyword evidence="2" id="KW-1185">Reference proteome</keyword>
<sequence>MVRMDENAVVVELLAAVLNERIPQVSVDDVDWEKVLTIARRHSVMVMVAEGLQRLPAGVRVDHTRDFVQPAMVEMARTATQEATVAKLLDMFEARGIRALPLKGTVLKRCYPRMDMRQMADVDILVDKENISQVKEILLEEGFYCKCEGMGNHDAFYREPYMNVEIHHQLLPERFNGDGYFDAIFDQARLKDGCHYIYEMTPEDFYLYMVAHLMKHYSGAGSGIRSIMDLWVYRHRKKDAVHWAYVDEVLSRMGMYGFSQTLVALSEVWFSGAKSSIDTRNIEDYIFGNGTYGSFLNMDRKNFAQAYTKKESFGKTKRRFFVRTLFPEYDYLCQACPWVQGKRFLMPVGWVVRGVRSLAQRPKTTLARIKGIRNTQEEDVETAKRLYEASGLKDPEN</sequence>
<proteinExistence type="predicted"/>
<dbReference type="Proteomes" id="UP000199652">
    <property type="component" value="Unassembled WGS sequence"/>
</dbReference>
<evidence type="ECO:0000313" key="1">
    <source>
        <dbReference type="EMBL" id="SDX79206.1"/>
    </source>
</evidence>
<dbReference type="EMBL" id="FNOU01000007">
    <property type="protein sequence ID" value="SDX79206.1"/>
    <property type="molecule type" value="Genomic_DNA"/>
</dbReference>
<dbReference type="AlphaFoldDB" id="A0A1H3EKD2"/>
<reference evidence="2" key="1">
    <citation type="submission" date="2016-10" db="EMBL/GenBank/DDBJ databases">
        <authorList>
            <person name="Varghese N."/>
            <person name="Submissions S."/>
        </authorList>
    </citation>
    <scope>NUCLEOTIDE SEQUENCE [LARGE SCALE GENOMIC DNA]</scope>
    <source>
        <strain evidence="2">VPI 5359</strain>
    </source>
</reference>
<name>A0A1H3EKD2_EUBBA</name>
<gene>
    <name evidence="1" type="ORF">SAMN04488579_107107</name>
</gene>
<dbReference type="OrthoDB" id="9773927at2"/>
<dbReference type="Pfam" id="PF14907">
    <property type="entry name" value="NTP_transf_5"/>
    <property type="match status" value="1"/>
</dbReference>
<accession>A0A1H3EKD2</accession>
<keyword evidence="1" id="KW-0808">Transferase</keyword>